<dbReference type="CDD" id="cd03806">
    <property type="entry name" value="GT4_ALG11-like"/>
    <property type="match status" value="1"/>
</dbReference>
<dbReference type="InterPro" id="IPR031814">
    <property type="entry name" value="ALG11_N"/>
</dbReference>
<keyword evidence="10 14" id="KW-1133">Transmembrane helix</keyword>
<dbReference type="Gene3D" id="3.40.50.2000">
    <property type="entry name" value="Glycogen Phosphorylase B"/>
    <property type="match status" value="1"/>
</dbReference>
<accession>A0AAV2T1V2</accession>
<feature type="domain" description="Glycosyl transferase family 1" evidence="15">
    <location>
        <begin position="293"/>
        <end position="435"/>
    </location>
</feature>
<keyword evidence="9 14" id="KW-0256">Endoplasmic reticulum</keyword>
<dbReference type="GO" id="GO:0004377">
    <property type="term" value="F:GDP-Man:Man(3)GlcNAc(2)-PP-Dol alpha-1,2-mannosyltransferase activity"/>
    <property type="evidence" value="ECO:0007669"/>
    <property type="project" value="UniProtKB-UniRule"/>
</dbReference>
<keyword evidence="8 14" id="KW-0812">Transmembrane</keyword>
<keyword evidence="7 14" id="KW-0808">Transferase</keyword>
<evidence type="ECO:0000256" key="13">
    <source>
        <dbReference type="ARBA" id="ARBA00045128"/>
    </source>
</evidence>
<dbReference type="EMBL" id="CAXLJL010000057">
    <property type="protein sequence ID" value="CAL5130082.1"/>
    <property type="molecule type" value="Genomic_DNA"/>
</dbReference>
<evidence type="ECO:0000256" key="8">
    <source>
        <dbReference type="ARBA" id="ARBA00022692"/>
    </source>
</evidence>
<evidence type="ECO:0000256" key="6">
    <source>
        <dbReference type="ARBA" id="ARBA00022676"/>
    </source>
</evidence>
<comment type="function">
    <text evidence="13">GDP-Man:Man(3)GlcNAc(2)-PP-Dol alpha-1,2-mannosyltransferase that operates in the biosynthetic pathway of dolichol-linked oligosaccharides, the glycan precursors employed in protein asparagine (N)-glycosylation. The assembly of dolichol-linked oligosaccharides begins on the cytosolic side of the endoplasmic reticulum membrane and finishes in its lumen. The sequential addition of sugars to dolichol pyrophosphate produces dolichol-linked oligosaccharides containing fourteen sugars, including two GlcNAcs, nine mannoses and three glucoses. Once assembled, the oligosaccharide is transferred from the lipid to nascent proteins by oligosaccharyltransferases. Catalyzes, on the cytoplasmic face of the endoplasmic reticulum, the addition of the fourth and fifth mannose residues to the dolichol-linked oligosaccharide chain, to produce Man(5)GlcNAc(2)-PP-dolichol core oligosaccharide. Man(5)GlcNAc(2)-PP-dolichol is a substrate for ALG3, the following enzyme in the biosynthetic pathway.</text>
</comment>
<evidence type="ECO:0000313" key="17">
    <source>
        <dbReference type="EMBL" id="CAL5130082.1"/>
    </source>
</evidence>
<evidence type="ECO:0000256" key="10">
    <source>
        <dbReference type="ARBA" id="ARBA00022989"/>
    </source>
</evidence>
<name>A0AAV2T1V2_CALDB</name>
<evidence type="ECO:0000256" key="12">
    <source>
        <dbReference type="ARBA" id="ARBA00045065"/>
    </source>
</evidence>
<dbReference type="PANTHER" id="PTHR45919">
    <property type="entry name" value="GDP-MAN:MAN(3)GLCNAC(2)-PP-DOL ALPHA-1,2-MANNOSYLTRANSFERASE"/>
    <property type="match status" value="1"/>
</dbReference>
<evidence type="ECO:0000313" key="18">
    <source>
        <dbReference type="Proteomes" id="UP001497525"/>
    </source>
</evidence>
<evidence type="ECO:0000256" key="4">
    <source>
        <dbReference type="ARBA" id="ARBA00012645"/>
    </source>
</evidence>
<dbReference type="Pfam" id="PF00534">
    <property type="entry name" value="Glycos_transf_1"/>
    <property type="match status" value="1"/>
</dbReference>
<dbReference type="GO" id="GO:0005789">
    <property type="term" value="C:endoplasmic reticulum membrane"/>
    <property type="evidence" value="ECO:0007669"/>
    <property type="project" value="UniProtKB-SubCell"/>
</dbReference>
<reference evidence="17" key="1">
    <citation type="submission" date="2024-06" db="EMBL/GenBank/DDBJ databases">
        <authorList>
            <person name="Liu X."/>
            <person name="Lenzi L."/>
            <person name="Haldenby T S."/>
            <person name="Uol C."/>
        </authorList>
    </citation>
    <scope>NUCLEOTIDE SEQUENCE</scope>
</reference>
<evidence type="ECO:0000256" key="2">
    <source>
        <dbReference type="ARBA" id="ARBA00004922"/>
    </source>
</evidence>
<feature type="transmembrane region" description="Helical" evidence="14">
    <location>
        <begin position="142"/>
        <end position="164"/>
    </location>
</feature>
<comment type="similarity">
    <text evidence="3 14">Belongs to the glycosyltransferase group 1 family. Glycosyltransferase 4 subfamily.</text>
</comment>
<keyword evidence="11 14" id="KW-0472">Membrane</keyword>
<comment type="catalytic activity">
    <reaction evidence="12 14">
        <text>an alpha-D-Man-(1-&gt;3)-[alpha-D-Man-(1-&gt;6)]-beta-D-Man-(1-&gt;4)-beta-D-GlcNAc-(1-&gt;4)-alpha-D-GlcNAc-diphospho-di-trans,poly-cis-dolichol + 2 GDP-alpha-D-mannose = an alpha-D-Man-(1-&gt;2)-alpha-D-Man-(1-&gt;2)-alpha-D-Man-(1-&gt;3)-[alpha-D-Man-(1-&gt;6)]-beta-D-Man-(1-&gt;4)-beta-D-GlcNAc-(1-&gt;4)-alpha-D-GlcNAc-diphospho-di-trans,poly-cis-dolichol + 2 GDP + 2 H(+)</text>
        <dbReference type="Rhea" id="RHEA:29523"/>
        <dbReference type="Rhea" id="RHEA-COMP:19515"/>
        <dbReference type="Rhea" id="RHEA-COMP:19516"/>
        <dbReference type="ChEBI" id="CHEBI:15378"/>
        <dbReference type="ChEBI" id="CHEBI:57527"/>
        <dbReference type="ChEBI" id="CHEBI:58189"/>
        <dbReference type="ChEBI" id="CHEBI:132511"/>
        <dbReference type="ChEBI" id="CHEBI:132515"/>
        <dbReference type="EC" id="2.4.1.131"/>
    </reaction>
    <physiologicalReaction direction="left-to-right" evidence="12 14">
        <dbReference type="Rhea" id="RHEA:29524"/>
    </physiologicalReaction>
</comment>
<dbReference type="EC" id="2.4.1.131" evidence="4 14"/>
<gene>
    <name evidence="17" type="ORF">CDAUBV1_LOCUS1521</name>
</gene>
<evidence type="ECO:0000256" key="1">
    <source>
        <dbReference type="ARBA" id="ARBA00004389"/>
    </source>
</evidence>
<dbReference type="PANTHER" id="PTHR45919:SF1">
    <property type="entry name" value="GDP-MAN:MAN(3)GLCNAC(2)-PP-DOL ALPHA-1,2-MANNOSYLTRANSFERASE"/>
    <property type="match status" value="1"/>
</dbReference>
<dbReference type="AlphaFoldDB" id="A0AAV2T1V2"/>
<evidence type="ECO:0000256" key="9">
    <source>
        <dbReference type="ARBA" id="ARBA00022824"/>
    </source>
</evidence>
<evidence type="ECO:0000259" key="15">
    <source>
        <dbReference type="Pfam" id="PF00534"/>
    </source>
</evidence>
<evidence type="ECO:0000259" key="16">
    <source>
        <dbReference type="Pfam" id="PF15924"/>
    </source>
</evidence>
<dbReference type="Pfam" id="PF15924">
    <property type="entry name" value="ALG11_N"/>
    <property type="match status" value="1"/>
</dbReference>
<dbReference type="InterPro" id="IPR038013">
    <property type="entry name" value="ALG11"/>
</dbReference>
<dbReference type="Proteomes" id="UP001497525">
    <property type="component" value="Unassembled WGS sequence"/>
</dbReference>
<evidence type="ECO:0000256" key="7">
    <source>
        <dbReference type="ARBA" id="ARBA00022679"/>
    </source>
</evidence>
<evidence type="ECO:0000256" key="3">
    <source>
        <dbReference type="ARBA" id="ARBA00009481"/>
    </source>
</evidence>
<feature type="domain" description="ALG11 mannosyltransferase N-terminal" evidence="16">
    <location>
        <begin position="55"/>
        <end position="274"/>
    </location>
</feature>
<dbReference type="GO" id="GO:0006487">
    <property type="term" value="P:protein N-linked glycosylation"/>
    <property type="evidence" value="ECO:0007669"/>
    <property type="project" value="TreeGrafter"/>
</dbReference>
<evidence type="ECO:0000256" key="14">
    <source>
        <dbReference type="RuleBase" id="RU367051"/>
    </source>
</evidence>
<dbReference type="SUPFAM" id="SSF53756">
    <property type="entry name" value="UDP-Glycosyltransferase/glycogen phosphorylase"/>
    <property type="match status" value="1"/>
</dbReference>
<proteinExistence type="inferred from homology"/>
<protein>
    <recommendedName>
        <fullName evidence="5 14">GDP-Man:Man(3)GlcNAc(2)-PP-Dol alpha-1,2-mannosyltransferase</fullName>
        <ecNumber evidence="4 14">2.4.1.131</ecNumber>
    </recommendedName>
</protein>
<feature type="transmembrane region" description="Helical" evidence="14">
    <location>
        <begin position="12"/>
        <end position="33"/>
    </location>
</feature>
<evidence type="ECO:0000256" key="11">
    <source>
        <dbReference type="ARBA" id="ARBA00023136"/>
    </source>
</evidence>
<sequence length="513" mass="58003">MWYELLVSSSVILTLQTLGSFIFLTVVSLPWLLKLRRKYVRMTLSVKYKVPKDCKIVAFFHPYCGSGGGGERVLWTAIKAMCSRWEPQVLVIYTNDLRCFQDKQLVFESVKKTFSLSLNIGDKPIAIHFVRIITQPLLSPRLYPVFTLLGQALGSMVVALEALLRCPPDVFLDTVGFGFTLPVARWLAGAKTAAYVHYPTISSDMVDRITRDGKSEISLYNNAAWIRKSKIASAIKLVYYCIFTRLYKWAGSPMNLNVVMTNSSWTQNHISSLWGGKPTILYPPCPTDDLSIKAYAQNGRKPWIMSVGQFRPEKDHELQLRAFHVFLKRHCLLDKPEEHNFRLLLIGGCRDANDLNLVDKLRKTMVLLQLEKVVEFHINLPYKSLRRYLHECTINLHTMLDEHFGISVVEGMASGLITVAHNSGGPRADIIGPAVCRLPSSQSSGSPKPKYTGVGYLASSAEEYADTFDYILLQMTPAERLSIQNAARERAQSKFSEECFLEGWLKQMTFLGL</sequence>
<dbReference type="InterPro" id="IPR001296">
    <property type="entry name" value="Glyco_trans_1"/>
</dbReference>
<comment type="subcellular location">
    <subcellularLocation>
        <location evidence="1">Endoplasmic reticulum membrane</location>
        <topology evidence="1">Single-pass membrane protein</topology>
    </subcellularLocation>
</comment>
<comment type="pathway">
    <text evidence="2 14">Protein modification; protein glycosylation.</text>
</comment>
<evidence type="ECO:0000256" key="5">
    <source>
        <dbReference type="ARBA" id="ARBA00022018"/>
    </source>
</evidence>
<comment type="caution">
    <text evidence="17">The sequence shown here is derived from an EMBL/GenBank/DDBJ whole genome shotgun (WGS) entry which is preliminary data.</text>
</comment>
<organism evidence="17 18">
    <name type="scientific">Calicophoron daubneyi</name>
    <name type="common">Rumen fluke</name>
    <name type="synonym">Paramphistomum daubneyi</name>
    <dbReference type="NCBI Taxonomy" id="300641"/>
    <lineage>
        <taxon>Eukaryota</taxon>
        <taxon>Metazoa</taxon>
        <taxon>Spiralia</taxon>
        <taxon>Lophotrochozoa</taxon>
        <taxon>Platyhelminthes</taxon>
        <taxon>Trematoda</taxon>
        <taxon>Digenea</taxon>
        <taxon>Plagiorchiida</taxon>
        <taxon>Pronocephalata</taxon>
        <taxon>Paramphistomoidea</taxon>
        <taxon>Paramphistomidae</taxon>
        <taxon>Calicophoron</taxon>
    </lineage>
</organism>
<keyword evidence="6 14" id="KW-0328">Glycosyltransferase</keyword>